<feature type="region of interest" description="Disordered" evidence="1">
    <location>
        <begin position="37"/>
        <end position="62"/>
    </location>
</feature>
<dbReference type="AlphaFoldDB" id="A0A3M7SUR6"/>
<dbReference type="EMBL" id="REGN01000750">
    <property type="protein sequence ID" value="RNA39435.1"/>
    <property type="molecule type" value="Genomic_DNA"/>
</dbReference>
<comment type="caution">
    <text evidence="2">The sequence shown here is derived from an EMBL/GenBank/DDBJ whole genome shotgun (WGS) entry which is preliminary data.</text>
</comment>
<accession>A0A3M7SUR6</accession>
<evidence type="ECO:0000313" key="3">
    <source>
        <dbReference type="Proteomes" id="UP000276133"/>
    </source>
</evidence>
<name>A0A3M7SUR6_BRAPC</name>
<protein>
    <submittedName>
        <fullName evidence="2">Uncharacterized protein</fullName>
    </submittedName>
</protein>
<organism evidence="2 3">
    <name type="scientific">Brachionus plicatilis</name>
    <name type="common">Marine rotifer</name>
    <name type="synonym">Brachionus muelleri</name>
    <dbReference type="NCBI Taxonomy" id="10195"/>
    <lineage>
        <taxon>Eukaryota</taxon>
        <taxon>Metazoa</taxon>
        <taxon>Spiralia</taxon>
        <taxon>Gnathifera</taxon>
        <taxon>Rotifera</taxon>
        <taxon>Eurotatoria</taxon>
        <taxon>Monogononta</taxon>
        <taxon>Pseudotrocha</taxon>
        <taxon>Ploima</taxon>
        <taxon>Brachionidae</taxon>
        <taxon>Brachionus</taxon>
    </lineage>
</organism>
<proteinExistence type="predicted"/>
<dbReference type="Proteomes" id="UP000276133">
    <property type="component" value="Unassembled WGS sequence"/>
</dbReference>
<evidence type="ECO:0000313" key="2">
    <source>
        <dbReference type="EMBL" id="RNA39435.1"/>
    </source>
</evidence>
<reference evidence="2 3" key="1">
    <citation type="journal article" date="2018" name="Sci. Rep.">
        <title>Genomic signatures of local adaptation to the degree of environmental predictability in rotifers.</title>
        <authorList>
            <person name="Franch-Gras L."/>
            <person name="Hahn C."/>
            <person name="Garcia-Roger E.M."/>
            <person name="Carmona M.J."/>
            <person name="Serra M."/>
            <person name="Gomez A."/>
        </authorList>
    </citation>
    <scope>NUCLEOTIDE SEQUENCE [LARGE SCALE GENOMIC DNA]</scope>
    <source>
        <strain evidence="2">HYR1</strain>
    </source>
</reference>
<keyword evidence="3" id="KW-1185">Reference proteome</keyword>
<sequence>MAVTLSLRPTVQPKCDAKSPITAVRIPMIMIETTKQAHPPQISVGGTKANSTFQNKETKCIK</sequence>
<evidence type="ECO:0000256" key="1">
    <source>
        <dbReference type="SAM" id="MobiDB-lite"/>
    </source>
</evidence>
<dbReference type="OrthoDB" id="10063329at2759"/>
<gene>
    <name evidence="2" type="ORF">BpHYR1_021453</name>
</gene>